<dbReference type="RefSeq" id="WP_183964670.1">
    <property type="nucleotide sequence ID" value="NZ_BAABEW010000010.1"/>
</dbReference>
<dbReference type="Proteomes" id="UP000532440">
    <property type="component" value="Unassembled WGS sequence"/>
</dbReference>
<keyword evidence="2" id="KW-1185">Reference proteome</keyword>
<accession>A0A7W8HF74</accession>
<comment type="caution">
    <text evidence="1">The sequence shown here is derived from an EMBL/GenBank/DDBJ whole genome shotgun (WGS) entry which is preliminary data.</text>
</comment>
<gene>
    <name evidence="1" type="ORF">HNQ70_000890</name>
</gene>
<protein>
    <submittedName>
        <fullName evidence="1">Uncharacterized protein</fullName>
    </submittedName>
</protein>
<name>A0A7W8HF74_9BURK</name>
<sequence>MRDLARALQHRFRGACPAGSRCTFEDRIMSPGLQRRLGFAPRADMRLTRDDGP</sequence>
<organism evidence="1 2">
    <name type="scientific">Quisquiliibacterium transsilvanicum</name>
    <dbReference type="NCBI Taxonomy" id="1549638"/>
    <lineage>
        <taxon>Bacteria</taxon>
        <taxon>Pseudomonadati</taxon>
        <taxon>Pseudomonadota</taxon>
        <taxon>Betaproteobacteria</taxon>
        <taxon>Burkholderiales</taxon>
        <taxon>Burkholderiaceae</taxon>
        <taxon>Quisquiliibacterium</taxon>
    </lineage>
</organism>
<evidence type="ECO:0000313" key="2">
    <source>
        <dbReference type="Proteomes" id="UP000532440"/>
    </source>
</evidence>
<dbReference type="EMBL" id="JACHGB010000002">
    <property type="protein sequence ID" value="MBB5270886.1"/>
    <property type="molecule type" value="Genomic_DNA"/>
</dbReference>
<proteinExistence type="predicted"/>
<dbReference type="AlphaFoldDB" id="A0A7W8HF74"/>
<reference evidence="1 2" key="1">
    <citation type="submission" date="2020-08" db="EMBL/GenBank/DDBJ databases">
        <title>Genomic Encyclopedia of Type Strains, Phase IV (KMG-IV): sequencing the most valuable type-strain genomes for metagenomic binning, comparative biology and taxonomic classification.</title>
        <authorList>
            <person name="Goeker M."/>
        </authorList>
    </citation>
    <scope>NUCLEOTIDE SEQUENCE [LARGE SCALE GENOMIC DNA]</scope>
    <source>
        <strain evidence="1 2">DSM 29781</strain>
    </source>
</reference>
<evidence type="ECO:0000313" key="1">
    <source>
        <dbReference type="EMBL" id="MBB5270886.1"/>
    </source>
</evidence>